<evidence type="ECO:0000256" key="3">
    <source>
        <dbReference type="ARBA" id="ARBA00023274"/>
    </source>
</evidence>
<evidence type="ECO:0000256" key="1">
    <source>
        <dbReference type="ARBA" id="ARBA00010618"/>
    </source>
</evidence>
<reference evidence="6" key="1">
    <citation type="submission" date="2018-05" db="EMBL/GenBank/DDBJ databases">
        <authorList>
            <person name="Lanie J.A."/>
            <person name="Ng W.-L."/>
            <person name="Kazmierczak K.M."/>
            <person name="Andrzejewski T.M."/>
            <person name="Davidsen T.M."/>
            <person name="Wayne K.J."/>
            <person name="Tettelin H."/>
            <person name="Glass J.I."/>
            <person name="Rusch D."/>
            <person name="Podicherti R."/>
            <person name="Tsui H.-C.T."/>
            <person name="Winkler M.E."/>
        </authorList>
    </citation>
    <scope>NUCLEOTIDE SEQUENCE</scope>
</reference>
<dbReference type="Pfam" id="PF17136">
    <property type="entry name" value="ribosomal_L24"/>
    <property type="match status" value="1"/>
</dbReference>
<feature type="domain" description="Large ribosomal subunit protein uL24 C-terminal" evidence="5">
    <location>
        <begin position="32"/>
        <end position="94"/>
    </location>
</feature>
<accession>A0A381RFF8</accession>
<evidence type="ECO:0000259" key="4">
    <source>
        <dbReference type="Pfam" id="PF00467"/>
    </source>
</evidence>
<dbReference type="InterPro" id="IPR041988">
    <property type="entry name" value="Ribosomal_uL24_KOW"/>
</dbReference>
<proteinExistence type="inferred from homology"/>
<dbReference type="InterPro" id="IPR014722">
    <property type="entry name" value="Rib_uL2_dom2"/>
</dbReference>
<keyword evidence="2" id="KW-0689">Ribosomal protein</keyword>
<dbReference type="GO" id="GO:1990904">
    <property type="term" value="C:ribonucleoprotein complex"/>
    <property type="evidence" value="ECO:0007669"/>
    <property type="project" value="UniProtKB-KW"/>
</dbReference>
<evidence type="ECO:0000313" key="6">
    <source>
        <dbReference type="EMBL" id="SUZ87963.1"/>
    </source>
</evidence>
<organism evidence="6">
    <name type="scientific">marine metagenome</name>
    <dbReference type="NCBI Taxonomy" id="408172"/>
    <lineage>
        <taxon>unclassified sequences</taxon>
        <taxon>metagenomes</taxon>
        <taxon>ecological metagenomes</taxon>
    </lineage>
</organism>
<dbReference type="InterPro" id="IPR003256">
    <property type="entry name" value="Ribosomal_uL24"/>
</dbReference>
<dbReference type="AlphaFoldDB" id="A0A381RFF8"/>
<sequence>MLVRVIKGNHKGSEGKLLYVFPKENRAIVEGVNMVKRSVRPTQENPSGGFSEKEAPINLSNLMVVQKGQITRIGYKILDDGSKVRVSLRTGQEIEV</sequence>
<dbReference type="InterPro" id="IPR005824">
    <property type="entry name" value="KOW"/>
</dbReference>
<dbReference type="PANTHER" id="PTHR12903">
    <property type="entry name" value="MITOCHONDRIAL RIBOSOMAL PROTEIN L24"/>
    <property type="match status" value="1"/>
</dbReference>
<dbReference type="HAMAP" id="MF_01326_B">
    <property type="entry name" value="Ribosomal_uL24_B"/>
    <property type="match status" value="1"/>
</dbReference>
<dbReference type="EMBL" id="UINC01001748">
    <property type="protein sequence ID" value="SUZ87963.1"/>
    <property type="molecule type" value="Genomic_DNA"/>
</dbReference>
<dbReference type="Gene3D" id="2.30.30.30">
    <property type="match status" value="1"/>
</dbReference>
<keyword evidence="3" id="KW-0687">Ribonucleoprotein</keyword>
<dbReference type="Pfam" id="PF00467">
    <property type="entry name" value="KOW"/>
    <property type="match status" value="1"/>
</dbReference>
<dbReference type="InterPro" id="IPR057264">
    <property type="entry name" value="Ribosomal_uL24_C"/>
</dbReference>
<dbReference type="GO" id="GO:0005840">
    <property type="term" value="C:ribosome"/>
    <property type="evidence" value="ECO:0007669"/>
    <property type="project" value="UniProtKB-KW"/>
</dbReference>
<dbReference type="GO" id="GO:0003735">
    <property type="term" value="F:structural constituent of ribosome"/>
    <property type="evidence" value="ECO:0007669"/>
    <property type="project" value="InterPro"/>
</dbReference>
<dbReference type="GO" id="GO:0006412">
    <property type="term" value="P:translation"/>
    <property type="evidence" value="ECO:0007669"/>
    <property type="project" value="InterPro"/>
</dbReference>
<dbReference type="GO" id="GO:0003723">
    <property type="term" value="F:RNA binding"/>
    <property type="evidence" value="ECO:0007669"/>
    <property type="project" value="InterPro"/>
</dbReference>
<dbReference type="SUPFAM" id="SSF50104">
    <property type="entry name" value="Translation proteins SH3-like domain"/>
    <property type="match status" value="1"/>
</dbReference>
<feature type="domain" description="KOW" evidence="4">
    <location>
        <begin position="3"/>
        <end position="30"/>
    </location>
</feature>
<gene>
    <name evidence="6" type="ORF">METZ01_LOCUS40817</name>
</gene>
<comment type="similarity">
    <text evidence="1">Belongs to the universal ribosomal protein uL24 family.</text>
</comment>
<evidence type="ECO:0000259" key="5">
    <source>
        <dbReference type="Pfam" id="PF17136"/>
    </source>
</evidence>
<name>A0A381RFF8_9ZZZZ</name>
<dbReference type="CDD" id="cd06089">
    <property type="entry name" value="KOW_RPL26"/>
    <property type="match status" value="1"/>
</dbReference>
<protein>
    <submittedName>
        <fullName evidence="6">Uncharacterized protein</fullName>
    </submittedName>
</protein>
<evidence type="ECO:0000256" key="2">
    <source>
        <dbReference type="ARBA" id="ARBA00022980"/>
    </source>
</evidence>
<dbReference type="InterPro" id="IPR008991">
    <property type="entry name" value="Translation_prot_SH3-like_sf"/>
</dbReference>
<dbReference type="NCBIfam" id="TIGR01079">
    <property type="entry name" value="rplX_bact"/>
    <property type="match status" value="1"/>
</dbReference>